<protein>
    <recommendedName>
        <fullName evidence="3">AAA+ ATPase domain-containing protein</fullName>
    </recommendedName>
</protein>
<evidence type="ECO:0000313" key="1">
    <source>
        <dbReference type="EMBL" id="WUQ84924.1"/>
    </source>
</evidence>
<evidence type="ECO:0000313" key="2">
    <source>
        <dbReference type="Proteomes" id="UP001432222"/>
    </source>
</evidence>
<reference evidence="1" key="1">
    <citation type="submission" date="2022-10" db="EMBL/GenBank/DDBJ databases">
        <title>The complete genomes of actinobacterial strains from the NBC collection.</title>
        <authorList>
            <person name="Joergensen T.S."/>
            <person name="Alvarez Arevalo M."/>
            <person name="Sterndorff E.B."/>
            <person name="Faurdal D."/>
            <person name="Vuksanovic O."/>
            <person name="Mourched A.-S."/>
            <person name="Charusanti P."/>
            <person name="Shaw S."/>
            <person name="Blin K."/>
            <person name="Weber T."/>
        </authorList>
    </citation>
    <scope>NUCLEOTIDE SEQUENCE</scope>
    <source>
        <strain evidence="1">NBC_00222</strain>
    </source>
</reference>
<gene>
    <name evidence="1" type="ORF">OHA16_19305</name>
</gene>
<dbReference type="Proteomes" id="UP001432222">
    <property type="component" value="Chromosome"/>
</dbReference>
<organism evidence="1 2">
    <name type="scientific">Kitasatospora purpeofusca</name>
    <dbReference type="NCBI Taxonomy" id="67352"/>
    <lineage>
        <taxon>Bacteria</taxon>
        <taxon>Bacillati</taxon>
        <taxon>Actinomycetota</taxon>
        <taxon>Actinomycetes</taxon>
        <taxon>Kitasatosporales</taxon>
        <taxon>Streptomycetaceae</taxon>
        <taxon>Kitasatospora</taxon>
    </lineage>
</organism>
<name>A0ABZ1U274_9ACTN</name>
<dbReference type="RefSeq" id="WP_328955740.1">
    <property type="nucleotide sequence ID" value="NZ_CP108110.1"/>
</dbReference>
<proteinExistence type="predicted"/>
<dbReference type="EMBL" id="CP108110">
    <property type="protein sequence ID" value="WUQ84924.1"/>
    <property type="molecule type" value="Genomic_DNA"/>
</dbReference>
<evidence type="ECO:0008006" key="3">
    <source>
        <dbReference type="Google" id="ProtNLM"/>
    </source>
</evidence>
<accession>A0ABZ1U274</accession>
<keyword evidence="2" id="KW-1185">Reference proteome</keyword>
<sequence>MNGALAVLLTDLASLCGAQQEWTGLVSAEHGVREDRVGPENYVVPDVREATTSHPLTPSLLLITAPAAVGKSAAGRFLSNALKAPVIDLSLLQVGDGTLEGSLLRAMGAGTLARFLEDLTKGRATLIIDALDEAEVRSGQANFQAFIRGLAGAAADLDEKPAMIVLSRAESARSILEVFSGREIQYSHYEILAFDRNQAAQYLDDRIGSIYASSGRSPIHRAHATPFATARESVFSMLASTLSITTDKALWDNPEVRDFLGYAPVLDVVAEFLAVDNFSTLNKEFLTAKSDGAVAHWGLVARVINHLLVREQGKFVEQFCKTSAFLELDNENLRDSLYSPEEQCSRLLEYIEGLNMGLDVPAHLPQSVRDAYETAINVQLVNHPFLRSDSWFNVIFRDYVTARALTSPLTSPNASQAIRKKLLSAAWKHSPMLGYFSHSLSADTTGANATCHSEVIGALYESFKSMCETQDTLHTHIGRHGSRLFASFGVTREGVNGFLMPPLVFKSHSETLSITFPRELSHAEIFEVPEVIIGGDGGSFKFGPSVYLECRDLLVASHEVLAFCSDQDPAVILNVGLLTSDNVKVKAEAAKLFIITESLDYPWSQYHRNVDLGAAISNQREARALYLELRRIVIRFKDAKNGEAAIYQPFLDNIVIGENRRARTVLNYLQRKGCVTLRNGNYLLDFAEFSKLGISRSHLRDLQMTDAAFAVSLELIDFALGEDAQ</sequence>